<dbReference type="PANTHER" id="PTHR42866">
    <property type="entry name" value="3-DEOXY-MANNO-OCTULOSONATE CYTIDYLYLTRANSFERASE"/>
    <property type="match status" value="1"/>
</dbReference>
<name>A0ABQ7XGH7_BRANA</name>
<dbReference type="SUPFAM" id="SSF53448">
    <property type="entry name" value="Nucleotide-diphospho-sugar transferases"/>
    <property type="match status" value="1"/>
</dbReference>
<accession>A0ABQ7XGH7</accession>
<keyword evidence="1" id="KW-0808">Transferase</keyword>
<dbReference type="PANTHER" id="PTHR42866:SF2">
    <property type="entry name" value="3-DEOXY-MANNO-OCTULOSONATE CYTIDYLYLTRANSFERASE, MITOCHONDRIAL"/>
    <property type="match status" value="1"/>
</dbReference>
<evidence type="ECO:0000256" key="2">
    <source>
        <dbReference type="ARBA" id="ARBA00022695"/>
    </source>
</evidence>
<evidence type="ECO:0000256" key="1">
    <source>
        <dbReference type="ARBA" id="ARBA00022679"/>
    </source>
</evidence>
<dbReference type="Proteomes" id="UP000824890">
    <property type="component" value="Unassembled WGS sequence"/>
</dbReference>
<keyword evidence="2" id="KW-0548">Nucleotidyltransferase</keyword>
<reference evidence="3 4" key="1">
    <citation type="submission" date="2021-05" db="EMBL/GenBank/DDBJ databases">
        <title>Genome Assembly of Synthetic Allotetraploid Brassica napus Reveals Homoeologous Exchanges between Subgenomes.</title>
        <authorList>
            <person name="Davis J.T."/>
        </authorList>
    </citation>
    <scope>NUCLEOTIDE SEQUENCE [LARGE SCALE GENOMIC DNA]</scope>
    <source>
        <strain evidence="4">cv. Da-Ae</strain>
        <tissue evidence="3">Seedling</tissue>
    </source>
</reference>
<protein>
    <submittedName>
        <fullName evidence="3">Uncharacterized protein</fullName>
    </submittedName>
</protein>
<organism evidence="3 4">
    <name type="scientific">Brassica napus</name>
    <name type="common">Rape</name>
    <dbReference type="NCBI Taxonomy" id="3708"/>
    <lineage>
        <taxon>Eukaryota</taxon>
        <taxon>Viridiplantae</taxon>
        <taxon>Streptophyta</taxon>
        <taxon>Embryophyta</taxon>
        <taxon>Tracheophyta</taxon>
        <taxon>Spermatophyta</taxon>
        <taxon>Magnoliopsida</taxon>
        <taxon>eudicotyledons</taxon>
        <taxon>Gunneridae</taxon>
        <taxon>Pentapetalae</taxon>
        <taxon>rosids</taxon>
        <taxon>malvids</taxon>
        <taxon>Brassicales</taxon>
        <taxon>Brassicaceae</taxon>
        <taxon>Brassiceae</taxon>
        <taxon>Brassica</taxon>
    </lineage>
</organism>
<evidence type="ECO:0000313" key="3">
    <source>
        <dbReference type="EMBL" id="KAH0855037.1"/>
    </source>
</evidence>
<gene>
    <name evidence="3" type="ORF">HID58_020378</name>
</gene>
<sequence length="163" mass="18283">MSLLLYLSVILTDYEQILDCCRGYISFGGSVGNERRNEALEKLEKKYDLVVNIQGDEPLIEPEIIDGVVKALQVAPDAVFSTAATSLKPEDRDDPNQNAKLFNGSGRYSFVFIDRMVAHAMELWTAVSDEGEVLAHEEQQNLGGINMEDLHRLDYAQVFLLML</sequence>
<dbReference type="InterPro" id="IPR029044">
    <property type="entry name" value="Nucleotide-diphossugar_trans"/>
</dbReference>
<dbReference type="InterPro" id="IPR003329">
    <property type="entry name" value="Cytidylyl_trans"/>
</dbReference>
<dbReference type="Pfam" id="PF02348">
    <property type="entry name" value="CTP_transf_3"/>
    <property type="match status" value="1"/>
</dbReference>
<dbReference type="Gene3D" id="3.90.550.10">
    <property type="entry name" value="Spore Coat Polysaccharide Biosynthesis Protein SpsA, Chain A"/>
    <property type="match status" value="1"/>
</dbReference>
<evidence type="ECO:0000313" key="4">
    <source>
        <dbReference type="Proteomes" id="UP000824890"/>
    </source>
</evidence>
<comment type="caution">
    <text evidence="3">The sequence shown here is derived from an EMBL/GenBank/DDBJ whole genome shotgun (WGS) entry which is preliminary data.</text>
</comment>
<proteinExistence type="predicted"/>
<dbReference type="EMBL" id="JAGKQM010000171">
    <property type="protein sequence ID" value="KAH0855037.1"/>
    <property type="molecule type" value="Genomic_DNA"/>
</dbReference>
<keyword evidence="4" id="KW-1185">Reference proteome</keyword>